<reference evidence="2 3" key="1">
    <citation type="journal article" date="2017" name="Int. J. Syst. Evol. Microbiol.">
        <title>Erythrobacter aquimixticola sp. nov., isolated from the junction between the ocean and a freshwater spring.</title>
        <authorList>
            <person name="Park S."/>
            <person name="Jung Y.T."/>
            <person name="Choi S.J."/>
            <person name="Yoon J.H."/>
        </authorList>
    </citation>
    <scope>NUCLEOTIDE SEQUENCE [LARGE SCALE GENOMIC DNA]</scope>
    <source>
        <strain evidence="2 3">JSSK-14</strain>
    </source>
</reference>
<dbReference type="InterPro" id="IPR054242">
    <property type="entry name" value="DUF6969"/>
</dbReference>
<evidence type="ECO:0000259" key="1">
    <source>
        <dbReference type="Pfam" id="PF22308"/>
    </source>
</evidence>
<comment type="caution">
    <text evidence="2">The sequence shown here is derived from an EMBL/GenBank/DDBJ whole genome shotgun (WGS) entry which is preliminary data.</text>
</comment>
<sequence>MPLPSNRDAAIAELVDLSASMAEEGRALIERVLPADPAEYRQWEHYPEGDAIDPDTKARWFYHAHPPEERSEGEHGHFHLFLPLGAFDGLEPLAGPAKEGAAKVVHIAALCFDTDGLPTHWIATNQWVTEEYLQPAHAVIDRLDLADMSQAGEEKGIDHVGRWLTLALFACRADIEALLTDRDAALALTGPRDREAEILAQRPFAL</sequence>
<dbReference type="AlphaFoldDB" id="A0A419RU95"/>
<evidence type="ECO:0000313" key="2">
    <source>
        <dbReference type="EMBL" id="RJY09349.1"/>
    </source>
</evidence>
<dbReference type="EMBL" id="RAHX01000001">
    <property type="protein sequence ID" value="RJY09349.1"/>
    <property type="molecule type" value="Genomic_DNA"/>
</dbReference>
<feature type="domain" description="DUF6969" evidence="1">
    <location>
        <begin position="9"/>
        <end position="202"/>
    </location>
</feature>
<gene>
    <name evidence="2" type="ORF">D6201_08265</name>
</gene>
<keyword evidence="3" id="KW-1185">Reference proteome</keyword>
<organism evidence="2 3">
    <name type="scientific">Aurantiacibacter aquimixticola</name>
    <dbReference type="NCBI Taxonomy" id="1958945"/>
    <lineage>
        <taxon>Bacteria</taxon>
        <taxon>Pseudomonadati</taxon>
        <taxon>Pseudomonadota</taxon>
        <taxon>Alphaproteobacteria</taxon>
        <taxon>Sphingomonadales</taxon>
        <taxon>Erythrobacteraceae</taxon>
        <taxon>Aurantiacibacter</taxon>
    </lineage>
</organism>
<dbReference type="Pfam" id="PF22308">
    <property type="entry name" value="DUF6969"/>
    <property type="match status" value="1"/>
</dbReference>
<accession>A0A419RU95</accession>
<evidence type="ECO:0000313" key="3">
    <source>
        <dbReference type="Proteomes" id="UP000285232"/>
    </source>
</evidence>
<name>A0A419RU95_9SPHN</name>
<proteinExistence type="predicted"/>
<dbReference type="Proteomes" id="UP000285232">
    <property type="component" value="Unassembled WGS sequence"/>
</dbReference>
<protein>
    <recommendedName>
        <fullName evidence="1">DUF6969 domain-containing protein</fullName>
    </recommendedName>
</protein>